<protein>
    <recommendedName>
        <fullName evidence="2">HNH nuclease domain-containing protein</fullName>
    </recommendedName>
</protein>
<evidence type="ECO:0008006" key="2">
    <source>
        <dbReference type="Google" id="ProtNLM"/>
    </source>
</evidence>
<dbReference type="AlphaFoldDB" id="A0A0F9J240"/>
<evidence type="ECO:0000313" key="1">
    <source>
        <dbReference type="EMBL" id="KKL99975.1"/>
    </source>
</evidence>
<organism evidence="1">
    <name type="scientific">marine sediment metagenome</name>
    <dbReference type="NCBI Taxonomy" id="412755"/>
    <lineage>
        <taxon>unclassified sequences</taxon>
        <taxon>metagenomes</taxon>
        <taxon>ecological metagenomes</taxon>
    </lineage>
</organism>
<gene>
    <name evidence="1" type="ORF">LCGC14_1809060</name>
</gene>
<comment type="caution">
    <text evidence="1">The sequence shown here is derived from an EMBL/GenBank/DDBJ whole genome shotgun (WGS) entry which is preliminary data.</text>
</comment>
<reference evidence="1" key="1">
    <citation type="journal article" date="2015" name="Nature">
        <title>Complex archaea that bridge the gap between prokaryotes and eukaryotes.</title>
        <authorList>
            <person name="Spang A."/>
            <person name="Saw J.H."/>
            <person name="Jorgensen S.L."/>
            <person name="Zaremba-Niedzwiedzka K."/>
            <person name="Martijn J."/>
            <person name="Lind A.E."/>
            <person name="van Eijk R."/>
            <person name="Schleper C."/>
            <person name="Guy L."/>
            <person name="Ettema T.J."/>
        </authorList>
    </citation>
    <scope>NUCLEOTIDE SEQUENCE</scope>
</reference>
<dbReference type="EMBL" id="LAZR01017541">
    <property type="protein sequence ID" value="KKL99975.1"/>
    <property type="molecule type" value="Genomic_DNA"/>
</dbReference>
<proteinExistence type="predicted"/>
<accession>A0A0F9J240</accession>
<sequence length="141" mass="16385">MKISRCFLCHECQDPIPETRALNALYCSRACRDAAKTRRIRPKKQARNRLFKKRHPSIANGWERMRRARRLQATPEWLSESDKLGLRHIYKSCKIKTAWTGVRHSVDHIVPIQGDAVCGLHVPWNVRVVTSKDNLAKGNRF</sequence>
<name>A0A0F9J240_9ZZZZ</name>